<gene>
    <name evidence="3" type="ORF">COEREDRAFT_88147</name>
</gene>
<name>A0A2G5B8J0_COERN</name>
<accession>A0A2G5B8J0</accession>
<reference evidence="3 4" key="1">
    <citation type="journal article" date="2015" name="Genome Biol. Evol.">
        <title>Phylogenomic analyses indicate that early fungi evolved digesting cell walls of algal ancestors of land plants.</title>
        <authorList>
            <person name="Chang Y."/>
            <person name="Wang S."/>
            <person name="Sekimoto S."/>
            <person name="Aerts A.L."/>
            <person name="Choi C."/>
            <person name="Clum A."/>
            <person name="LaButti K.M."/>
            <person name="Lindquist E.A."/>
            <person name="Yee Ngan C."/>
            <person name="Ohm R.A."/>
            <person name="Salamov A.A."/>
            <person name="Grigoriev I.V."/>
            <person name="Spatafora J.W."/>
            <person name="Berbee M.L."/>
        </authorList>
    </citation>
    <scope>NUCLEOTIDE SEQUENCE [LARGE SCALE GENOMIC DNA]</scope>
    <source>
        <strain evidence="3 4">NRRL 1564</strain>
    </source>
</reference>
<keyword evidence="2" id="KW-1133">Transmembrane helix</keyword>
<keyword evidence="2" id="KW-0812">Transmembrane</keyword>
<feature type="transmembrane region" description="Helical" evidence="2">
    <location>
        <begin position="25"/>
        <end position="48"/>
    </location>
</feature>
<sequence length="337" mass="37141">MGLAGALIFLKLLYPSSIGSYGHQGFYTLFTISTTSILLLSSVVFAGVRRNTGLTFRRKAWTPINISASKCWLEWYDARITQLNRKAEERIEWVLQKYGPTIEDINVRAVWEQQLRDDVNKKMDRIKERRRICQDIVNNAESLNQSTQNSNNVVLPHTRCNRRRKHSRLFTSYLKIGEYLFDCIVAWMCASSVCCYEESNAPATAGLVSIDDLLAESDTPPRLSYPTPFIATAAAPSSSYTSSQTPLVPSAPLLPEADTSSLASTSESAALAALSTSLSSAQPGSSRHPNSALAYAAETISDLVGPFEPPPYTPLDDAYHAPDPSSDPPLLKEDSIR</sequence>
<proteinExistence type="predicted"/>
<keyword evidence="2" id="KW-0472">Membrane</keyword>
<dbReference type="OrthoDB" id="5580919at2759"/>
<feature type="region of interest" description="Disordered" evidence="1">
    <location>
        <begin position="238"/>
        <end position="259"/>
    </location>
</feature>
<evidence type="ECO:0000256" key="2">
    <source>
        <dbReference type="SAM" id="Phobius"/>
    </source>
</evidence>
<evidence type="ECO:0000313" key="3">
    <source>
        <dbReference type="EMBL" id="PIA15047.1"/>
    </source>
</evidence>
<dbReference type="Proteomes" id="UP000242474">
    <property type="component" value="Unassembled WGS sequence"/>
</dbReference>
<evidence type="ECO:0000313" key="4">
    <source>
        <dbReference type="Proteomes" id="UP000242474"/>
    </source>
</evidence>
<protein>
    <submittedName>
        <fullName evidence="3">Uncharacterized protein</fullName>
    </submittedName>
</protein>
<keyword evidence="4" id="KW-1185">Reference proteome</keyword>
<feature type="region of interest" description="Disordered" evidence="1">
    <location>
        <begin position="305"/>
        <end position="337"/>
    </location>
</feature>
<organism evidence="3 4">
    <name type="scientific">Coemansia reversa (strain ATCC 12441 / NRRL 1564)</name>
    <dbReference type="NCBI Taxonomy" id="763665"/>
    <lineage>
        <taxon>Eukaryota</taxon>
        <taxon>Fungi</taxon>
        <taxon>Fungi incertae sedis</taxon>
        <taxon>Zoopagomycota</taxon>
        <taxon>Kickxellomycotina</taxon>
        <taxon>Kickxellomycetes</taxon>
        <taxon>Kickxellales</taxon>
        <taxon>Kickxellaceae</taxon>
        <taxon>Coemansia</taxon>
    </lineage>
</organism>
<dbReference type="EMBL" id="KZ303510">
    <property type="protein sequence ID" value="PIA15047.1"/>
    <property type="molecule type" value="Genomic_DNA"/>
</dbReference>
<dbReference type="AlphaFoldDB" id="A0A2G5B8J0"/>
<evidence type="ECO:0000256" key="1">
    <source>
        <dbReference type="SAM" id="MobiDB-lite"/>
    </source>
</evidence>